<sequence length="232" mass="25179">MDDPHIVIGHHPDLGIVASNRHNTPVIDHVLRRVGFEPVPGRRQLYALTEPERDGIRRTRQAVQSLRIVRYQVAVDAAFEPAPQPPRPTQNHHRDPAKSLSGPYAHARALASDIASSRLVLLDQLRDPEGTLRAVGTYPATGEGVLLYGEGDLRYVESRHADTDRALATFAYVRSNGRPVPPTEPRARAATAVSPARSVLHHPVCTAADTPGSRPLAAPPAAGLRAPGHRSR</sequence>
<gene>
    <name evidence="2" type="ORF">F9278_27930</name>
</gene>
<feature type="compositionally biased region" description="Low complexity" evidence="1">
    <location>
        <begin position="211"/>
        <end position="226"/>
    </location>
</feature>
<dbReference type="Proteomes" id="UP000327294">
    <property type="component" value="Chromosome"/>
</dbReference>
<dbReference type="EMBL" id="CP045096">
    <property type="protein sequence ID" value="QFQ99344.1"/>
    <property type="molecule type" value="Genomic_DNA"/>
</dbReference>
<accession>A0A5P8K8H7</accession>
<evidence type="ECO:0000313" key="2">
    <source>
        <dbReference type="EMBL" id="QFQ99344.1"/>
    </source>
</evidence>
<dbReference type="KEGG" id="sphv:F9278_27930"/>
<evidence type="ECO:0000256" key="1">
    <source>
        <dbReference type="SAM" id="MobiDB-lite"/>
    </source>
</evidence>
<dbReference type="AlphaFoldDB" id="A0A5P8K8H7"/>
<feature type="region of interest" description="Disordered" evidence="1">
    <location>
        <begin position="205"/>
        <end position="232"/>
    </location>
</feature>
<dbReference type="RefSeq" id="WP_152170767.1">
    <property type="nucleotide sequence ID" value="NZ_CP045096.1"/>
</dbReference>
<protein>
    <submittedName>
        <fullName evidence="2">Uncharacterized protein</fullName>
    </submittedName>
</protein>
<keyword evidence="3" id="KW-1185">Reference proteome</keyword>
<feature type="region of interest" description="Disordered" evidence="1">
    <location>
        <begin position="80"/>
        <end position="100"/>
    </location>
</feature>
<reference evidence="2 3" key="1">
    <citation type="submission" date="2019-10" db="EMBL/GenBank/DDBJ databases">
        <title>Streptomyces sp. strain GY16 isolated from leaves of Broussonetia papyrifera.</title>
        <authorList>
            <person name="Mo P."/>
        </authorList>
    </citation>
    <scope>NUCLEOTIDE SEQUENCE [LARGE SCALE GENOMIC DNA]</scope>
    <source>
        <strain evidence="2 3">GY16</strain>
    </source>
</reference>
<name>A0A5P8K8H7_9ACTN</name>
<evidence type="ECO:0000313" key="3">
    <source>
        <dbReference type="Proteomes" id="UP000327294"/>
    </source>
</evidence>
<proteinExistence type="predicted"/>
<organism evidence="2 3">
    <name type="scientific">Streptomyces phaeolivaceus</name>
    <dbReference type="NCBI Taxonomy" id="2653200"/>
    <lineage>
        <taxon>Bacteria</taxon>
        <taxon>Bacillati</taxon>
        <taxon>Actinomycetota</taxon>
        <taxon>Actinomycetes</taxon>
        <taxon>Kitasatosporales</taxon>
        <taxon>Streptomycetaceae</taxon>
        <taxon>Streptomyces</taxon>
    </lineage>
</organism>